<dbReference type="SMART" id="SM01043">
    <property type="entry name" value="BTAD"/>
    <property type="match status" value="1"/>
</dbReference>
<evidence type="ECO:0000256" key="3">
    <source>
        <dbReference type="ARBA" id="ARBA00023015"/>
    </source>
</evidence>
<accession>A0ABQ2W0Q2</accession>
<dbReference type="PANTHER" id="PTHR35807:SF1">
    <property type="entry name" value="TRANSCRIPTIONAL REGULATOR REDD"/>
    <property type="match status" value="1"/>
</dbReference>
<dbReference type="SUPFAM" id="SSF46894">
    <property type="entry name" value="C-terminal effector domain of the bipartite response regulators"/>
    <property type="match status" value="1"/>
</dbReference>
<reference evidence="9" key="1">
    <citation type="journal article" date="2019" name="Int. J. Syst. Evol. Microbiol.">
        <title>The Global Catalogue of Microorganisms (GCM) 10K type strain sequencing project: providing services to taxonomists for standard genome sequencing and annotation.</title>
        <authorList>
            <consortium name="The Broad Institute Genomics Platform"/>
            <consortium name="The Broad Institute Genome Sequencing Center for Infectious Disease"/>
            <person name="Wu L."/>
            <person name="Ma J."/>
        </authorList>
    </citation>
    <scope>NUCLEOTIDE SEQUENCE [LARGE SCALE GENOMIC DNA]</scope>
    <source>
        <strain evidence="9">JCM 4376</strain>
    </source>
</reference>
<evidence type="ECO:0000313" key="9">
    <source>
        <dbReference type="Proteomes" id="UP000660675"/>
    </source>
</evidence>
<dbReference type="PANTHER" id="PTHR35807">
    <property type="entry name" value="TRANSCRIPTIONAL REGULATOR REDD-RELATED"/>
    <property type="match status" value="1"/>
</dbReference>
<comment type="caution">
    <text evidence="8">The sequence shown here is derived from an EMBL/GenBank/DDBJ whole genome shotgun (WGS) entry which is preliminary data.</text>
</comment>
<dbReference type="InterPro" id="IPR005158">
    <property type="entry name" value="BTAD"/>
</dbReference>
<gene>
    <name evidence="8" type="ORF">GCM10015535_38490</name>
</gene>
<evidence type="ECO:0000256" key="2">
    <source>
        <dbReference type="ARBA" id="ARBA00023012"/>
    </source>
</evidence>
<keyword evidence="2" id="KW-0902">Two-component regulatory system</keyword>
<evidence type="ECO:0000256" key="4">
    <source>
        <dbReference type="ARBA" id="ARBA00023125"/>
    </source>
</evidence>
<dbReference type="Pfam" id="PF00486">
    <property type="entry name" value="Trans_reg_C"/>
    <property type="match status" value="1"/>
</dbReference>
<keyword evidence="5" id="KW-0804">Transcription</keyword>
<protein>
    <submittedName>
        <fullName evidence="8">SARP family transcriptional regulator</fullName>
    </submittedName>
</protein>
<keyword evidence="4 6" id="KW-0238">DNA-binding</keyword>
<dbReference type="InterPro" id="IPR019734">
    <property type="entry name" value="TPR_rpt"/>
</dbReference>
<dbReference type="InterPro" id="IPR011990">
    <property type="entry name" value="TPR-like_helical_dom_sf"/>
</dbReference>
<dbReference type="InterPro" id="IPR016032">
    <property type="entry name" value="Sig_transdc_resp-reg_C-effctor"/>
</dbReference>
<evidence type="ECO:0000313" key="8">
    <source>
        <dbReference type="EMBL" id="GGV88052.1"/>
    </source>
</evidence>
<feature type="DNA-binding region" description="OmpR/PhoB-type" evidence="6">
    <location>
        <begin position="1"/>
        <end position="77"/>
    </location>
</feature>
<name>A0ABQ2W0Q2_9ACTN</name>
<dbReference type="PRINTS" id="PR00364">
    <property type="entry name" value="DISEASERSIST"/>
</dbReference>
<sequence>MVIGGARQRTTLALLLLNPGRTVPVDTLVHEVWNGNPPATARTQIAIVIAALRKTFKAQGATDDTIVTAHPGYLLDAESHYIDSVEFTDLVAQAETATREHRLEDAASGYRRALDLWRGPALAGVSGLLVEEEANRLGEYRLNAYDDATAVQLALGRHYELLPELGGVVQENPLRERTRYHQMLAQYRAGRRAEAMESYREAREQFIEELGLEPGPDLQELHDLILRDDPSLSPADGPHSIAAEAAAPEVVVVPSELPPDVPGFTGREAELAALDALMIKSGGALQTPTVGLITGVAGVGKSGLALRWAHRAADDYPDGRLFADLRGYDEQHEPASVADVLGRFLRSLGVPGQQIPEALEERIALYRSLLTERRALIVLDNVRTHAQVAPLLPGSGASCVVVTSRDQLEQLVTWPQEARVHLGVLPPDAAVELVAKIAGEERIAARTDATRLVELCDRLPLALRIAAARLASKPHWSVRHMVARLSDERRRLDELSQGGSRVRAGFELSYRYLSTDAARLYRRLGLADVPDFTSWVAAALLDVDVIDAELLLEDLVDTQFLEVVGVDATGRLRYRFQTLLRLYARERARDEEPEEAWQGACRRVFRTALAIAREAHRRESGGEFGVVHSGTELGTIDTDLLAELLADPLAWFEAERLCLVGMVEQAARMGMADLAWDLTGSASVLFETRSYVENWHSCAVHALDAARAADDRLGQAVMLHHIGAAALMRQSMDEAKARSEEALELYGDMDERLGRALVLRNLAVVHRLQGDPDAAAGRLRGALPIFREAGDLSSESSVLQNMAQLELDRGNYEASLGHARDAVRVAESMEPGASRSLAQCLYRLGSAQLLSGRAEEAEESYLRVEELSRAKADTHGLAHALYGLGQARVALGALESAETAYVQGRRVARGLGSPVVEGSIRLKLGVLLRELGREEEARAELLGAKELFTRRGATHWQEEVARELSGSPEVGLGE</sequence>
<dbReference type="SUPFAM" id="SSF48452">
    <property type="entry name" value="TPR-like"/>
    <property type="match status" value="2"/>
</dbReference>
<organism evidence="8 9">
    <name type="scientific">Streptomyces gelaticus</name>
    <dbReference type="NCBI Taxonomy" id="285446"/>
    <lineage>
        <taxon>Bacteria</taxon>
        <taxon>Bacillati</taxon>
        <taxon>Actinomycetota</taxon>
        <taxon>Actinomycetes</taxon>
        <taxon>Kitasatosporales</taxon>
        <taxon>Streptomycetaceae</taxon>
        <taxon>Streptomyces</taxon>
    </lineage>
</organism>
<dbReference type="SMART" id="SM00028">
    <property type="entry name" value="TPR"/>
    <property type="match status" value="7"/>
</dbReference>
<dbReference type="InterPro" id="IPR001867">
    <property type="entry name" value="OmpR/PhoB-type_DNA-bd"/>
</dbReference>
<evidence type="ECO:0000256" key="5">
    <source>
        <dbReference type="ARBA" id="ARBA00023163"/>
    </source>
</evidence>
<dbReference type="PROSITE" id="PS51755">
    <property type="entry name" value="OMPR_PHOB"/>
    <property type="match status" value="1"/>
</dbReference>
<evidence type="ECO:0000259" key="7">
    <source>
        <dbReference type="PROSITE" id="PS51755"/>
    </source>
</evidence>
<dbReference type="Gene3D" id="1.10.10.10">
    <property type="entry name" value="Winged helix-like DNA-binding domain superfamily/Winged helix DNA-binding domain"/>
    <property type="match status" value="1"/>
</dbReference>
<evidence type="ECO:0000256" key="6">
    <source>
        <dbReference type="PROSITE-ProRule" id="PRU01091"/>
    </source>
</evidence>
<dbReference type="Gene3D" id="1.25.40.10">
    <property type="entry name" value="Tetratricopeptide repeat domain"/>
    <property type="match status" value="2"/>
</dbReference>
<feature type="domain" description="OmpR/PhoB-type" evidence="7">
    <location>
        <begin position="1"/>
        <end position="77"/>
    </location>
</feature>
<keyword evidence="3" id="KW-0805">Transcription regulation</keyword>
<dbReference type="CDD" id="cd15831">
    <property type="entry name" value="BTAD"/>
    <property type="match status" value="1"/>
</dbReference>
<dbReference type="Pfam" id="PF13424">
    <property type="entry name" value="TPR_12"/>
    <property type="match status" value="1"/>
</dbReference>
<dbReference type="InterPro" id="IPR051677">
    <property type="entry name" value="AfsR-DnrI-RedD_regulator"/>
</dbReference>
<proteinExistence type="inferred from homology"/>
<dbReference type="EMBL" id="BMTF01000012">
    <property type="protein sequence ID" value="GGV88052.1"/>
    <property type="molecule type" value="Genomic_DNA"/>
</dbReference>
<keyword evidence="9" id="KW-1185">Reference proteome</keyword>
<evidence type="ECO:0000256" key="1">
    <source>
        <dbReference type="ARBA" id="ARBA00005820"/>
    </source>
</evidence>
<dbReference type="InterPro" id="IPR027417">
    <property type="entry name" value="P-loop_NTPase"/>
</dbReference>
<dbReference type="Pfam" id="PF03704">
    <property type="entry name" value="BTAD"/>
    <property type="match status" value="1"/>
</dbReference>
<dbReference type="SUPFAM" id="SSF52540">
    <property type="entry name" value="P-loop containing nucleoside triphosphate hydrolases"/>
    <property type="match status" value="1"/>
</dbReference>
<dbReference type="Gene3D" id="3.40.50.300">
    <property type="entry name" value="P-loop containing nucleotide triphosphate hydrolases"/>
    <property type="match status" value="1"/>
</dbReference>
<comment type="similarity">
    <text evidence="1">Belongs to the AfsR/DnrI/RedD regulatory family.</text>
</comment>
<dbReference type="InterPro" id="IPR036388">
    <property type="entry name" value="WH-like_DNA-bd_sf"/>
</dbReference>
<dbReference type="Proteomes" id="UP000660675">
    <property type="component" value="Unassembled WGS sequence"/>
</dbReference>